<dbReference type="InterPro" id="IPR051781">
    <property type="entry name" value="Metallo-dep_Hydrolase"/>
</dbReference>
<dbReference type="Gene3D" id="3.20.20.140">
    <property type="entry name" value="Metal-dependent hydrolases"/>
    <property type="match status" value="1"/>
</dbReference>
<gene>
    <name evidence="2" type="ORF">FHP25_06415</name>
</gene>
<dbReference type="InterPro" id="IPR032466">
    <property type="entry name" value="Metal_Hydrolase"/>
</dbReference>
<dbReference type="EMBL" id="VDUZ01000005">
    <property type="protein sequence ID" value="TXL79645.1"/>
    <property type="molecule type" value="Genomic_DNA"/>
</dbReference>
<dbReference type="InterPro" id="IPR006311">
    <property type="entry name" value="TAT_signal"/>
</dbReference>
<evidence type="ECO:0000313" key="2">
    <source>
        <dbReference type="EMBL" id="TXL79645.1"/>
    </source>
</evidence>
<evidence type="ECO:0000313" key="3">
    <source>
        <dbReference type="Proteomes" id="UP000321638"/>
    </source>
</evidence>
<name>A0A5C8PSJ7_9HYPH</name>
<sequence>MTGAVSRRGFLTGTATAVGVAALGARGSLARIPDAPRSPIAFTNLRLFDGKSDALRGGLRVVVDGSKIRAVEPVEKPLAAGVQVVDCGGRTLMPGLIDAHWHSMMASVSLNVLLTADVGYLNLLAGEEAGRTLMRGFTSIRDLAGPSFGLKRAIDTDIVAGPRIWPSGAMISQTGGHGDYRMPYEVPAAPNAPLSHGDVIGGGAIADGPDRVRVRAREQLMLGASQLKLAAGGGVSSNYDPIDVSQYTEAEFRAAVEAAENWGTYVTVHAYTPRAIQTAIRGGVRCIDHGQLMDEATAQIMAEKDIWLSLQPFLDDEDATPFPEGSANRAKQLQMSKGTDTAYALAKKYNLKTAWGTDTLFDARLATRQGAQLAKMVRWYTPAEVLRTATSTNAELLAMSGPRSPYPAKVGVLEEGALADLLLVDGDPIADLKLVADPEKSFVLIMKDGRIFKNTLPAK</sequence>
<dbReference type="SUPFAM" id="SSF51556">
    <property type="entry name" value="Metallo-dependent hydrolases"/>
    <property type="match status" value="1"/>
</dbReference>
<dbReference type="NCBIfam" id="TIGR01409">
    <property type="entry name" value="TAT_signal_seq"/>
    <property type="match status" value="1"/>
</dbReference>
<dbReference type="PROSITE" id="PS51318">
    <property type="entry name" value="TAT"/>
    <property type="match status" value="1"/>
</dbReference>
<feature type="domain" description="Amidohydrolase-related" evidence="1">
    <location>
        <begin position="91"/>
        <end position="449"/>
    </location>
</feature>
<dbReference type="InterPro" id="IPR011059">
    <property type="entry name" value="Metal-dep_hydrolase_composite"/>
</dbReference>
<organism evidence="2 3">
    <name type="scientific">Vineibacter terrae</name>
    <dbReference type="NCBI Taxonomy" id="2586908"/>
    <lineage>
        <taxon>Bacteria</taxon>
        <taxon>Pseudomonadati</taxon>
        <taxon>Pseudomonadota</taxon>
        <taxon>Alphaproteobacteria</taxon>
        <taxon>Hyphomicrobiales</taxon>
        <taxon>Vineibacter</taxon>
    </lineage>
</organism>
<dbReference type="PANTHER" id="PTHR43135">
    <property type="entry name" value="ALPHA-D-RIBOSE 1-METHYLPHOSPHONATE 5-TRIPHOSPHATE DIPHOSPHATASE"/>
    <property type="match status" value="1"/>
</dbReference>
<dbReference type="PANTHER" id="PTHR43135:SF3">
    <property type="entry name" value="ALPHA-D-RIBOSE 1-METHYLPHOSPHONATE 5-TRIPHOSPHATE DIPHOSPHATASE"/>
    <property type="match status" value="1"/>
</dbReference>
<dbReference type="Gene3D" id="2.30.40.10">
    <property type="entry name" value="Urease, subunit C, domain 1"/>
    <property type="match status" value="1"/>
</dbReference>
<reference evidence="2 3" key="1">
    <citation type="submission" date="2019-06" db="EMBL/GenBank/DDBJ databases">
        <title>New taxonomy in bacterial strain CC-CFT640, isolated from vineyard.</title>
        <authorList>
            <person name="Lin S.-Y."/>
            <person name="Tsai C.-F."/>
            <person name="Young C.-C."/>
        </authorList>
    </citation>
    <scope>NUCLEOTIDE SEQUENCE [LARGE SCALE GENOMIC DNA]</scope>
    <source>
        <strain evidence="2 3">CC-CFT640</strain>
    </source>
</reference>
<dbReference type="SUPFAM" id="SSF51338">
    <property type="entry name" value="Composite domain of metallo-dependent hydrolases"/>
    <property type="match status" value="2"/>
</dbReference>
<proteinExistence type="predicted"/>
<dbReference type="InterPro" id="IPR006680">
    <property type="entry name" value="Amidohydro-rel"/>
</dbReference>
<dbReference type="GO" id="GO:0016810">
    <property type="term" value="F:hydrolase activity, acting on carbon-nitrogen (but not peptide) bonds"/>
    <property type="evidence" value="ECO:0007669"/>
    <property type="project" value="InterPro"/>
</dbReference>
<comment type="caution">
    <text evidence="2">The sequence shown here is derived from an EMBL/GenBank/DDBJ whole genome shotgun (WGS) entry which is preliminary data.</text>
</comment>
<dbReference type="CDD" id="cd01299">
    <property type="entry name" value="Met_dep_hydrolase_A"/>
    <property type="match status" value="1"/>
</dbReference>
<dbReference type="Proteomes" id="UP000321638">
    <property type="component" value="Unassembled WGS sequence"/>
</dbReference>
<dbReference type="InterPro" id="IPR057744">
    <property type="entry name" value="OTAase-like"/>
</dbReference>
<keyword evidence="3" id="KW-1185">Reference proteome</keyword>
<accession>A0A5C8PSJ7</accession>
<dbReference type="AlphaFoldDB" id="A0A5C8PSJ7"/>
<evidence type="ECO:0000259" key="1">
    <source>
        <dbReference type="Pfam" id="PF01979"/>
    </source>
</evidence>
<dbReference type="OrthoDB" id="9782972at2"/>
<protein>
    <submittedName>
        <fullName evidence="2">Amidohydrolase family protein</fullName>
    </submittedName>
</protein>
<dbReference type="Pfam" id="PF01979">
    <property type="entry name" value="Amidohydro_1"/>
    <property type="match status" value="1"/>
</dbReference>
<dbReference type="InterPro" id="IPR019546">
    <property type="entry name" value="TAT_signal_bac_arc"/>
</dbReference>
<keyword evidence="2" id="KW-0378">Hydrolase</keyword>